<gene>
    <name evidence="1" type="ORF">C1H46_000696</name>
</gene>
<dbReference type="Proteomes" id="UP000315295">
    <property type="component" value="Unassembled WGS sequence"/>
</dbReference>
<dbReference type="PANTHER" id="PTHR47165">
    <property type="entry name" value="OS03G0429900 PROTEIN"/>
    <property type="match status" value="1"/>
</dbReference>
<accession>A0A540NRQ9</accession>
<protein>
    <recommendedName>
        <fullName evidence="3">Replication protein A OB domain-containing protein</fullName>
    </recommendedName>
</protein>
<feature type="non-terminal residue" evidence="1">
    <location>
        <position position="1"/>
    </location>
</feature>
<dbReference type="PANTHER" id="PTHR47165:SF4">
    <property type="entry name" value="OS03G0429900 PROTEIN"/>
    <property type="match status" value="1"/>
</dbReference>
<dbReference type="SUPFAM" id="SSF50249">
    <property type="entry name" value="Nucleic acid-binding proteins"/>
    <property type="match status" value="1"/>
</dbReference>
<proteinExistence type="predicted"/>
<dbReference type="Gene3D" id="2.40.50.140">
    <property type="entry name" value="Nucleic acid-binding proteins"/>
    <property type="match status" value="1"/>
</dbReference>
<evidence type="ECO:0008006" key="3">
    <source>
        <dbReference type="Google" id="ProtNLM"/>
    </source>
</evidence>
<dbReference type="AlphaFoldDB" id="A0A540NRQ9"/>
<keyword evidence="2" id="KW-1185">Reference proteome</keyword>
<dbReference type="InterPro" id="IPR012340">
    <property type="entry name" value="NA-bd_OB-fold"/>
</dbReference>
<reference evidence="1 2" key="1">
    <citation type="journal article" date="2019" name="G3 (Bethesda)">
        <title>Sequencing of a Wild Apple (Malus baccata) Genome Unravels the Differences Between Cultivated and Wild Apple Species Regarding Disease Resistance and Cold Tolerance.</title>
        <authorList>
            <person name="Chen X."/>
        </authorList>
    </citation>
    <scope>NUCLEOTIDE SEQUENCE [LARGE SCALE GENOMIC DNA]</scope>
    <source>
        <strain evidence="2">cv. Shandingzi</strain>
        <tissue evidence="1">Leaves</tissue>
    </source>
</reference>
<evidence type="ECO:0000313" key="2">
    <source>
        <dbReference type="Proteomes" id="UP000315295"/>
    </source>
</evidence>
<evidence type="ECO:0000313" key="1">
    <source>
        <dbReference type="EMBL" id="TQE13689.1"/>
    </source>
</evidence>
<name>A0A540NRQ9_MALBA</name>
<organism evidence="1 2">
    <name type="scientific">Malus baccata</name>
    <name type="common">Siberian crab apple</name>
    <name type="synonym">Pyrus baccata</name>
    <dbReference type="NCBI Taxonomy" id="106549"/>
    <lineage>
        <taxon>Eukaryota</taxon>
        <taxon>Viridiplantae</taxon>
        <taxon>Streptophyta</taxon>
        <taxon>Embryophyta</taxon>
        <taxon>Tracheophyta</taxon>
        <taxon>Spermatophyta</taxon>
        <taxon>Magnoliopsida</taxon>
        <taxon>eudicotyledons</taxon>
        <taxon>Gunneridae</taxon>
        <taxon>Pentapetalae</taxon>
        <taxon>rosids</taxon>
        <taxon>fabids</taxon>
        <taxon>Rosales</taxon>
        <taxon>Rosaceae</taxon>
        <taxon>Amygdaloideae</taxon>
        <taxon>Maleae</taxon>
        <taxon>Malus</taxon>
    </lineage>
</organism>
<sequence>NVNLTLWGDTTRTFDFKALEHLTPPVLGVFTSLKVKQFRENIMLNSSISTMIFINPDIPEATPYKTSFVGRTHSVKILSTSAKQLMGSEQLETVEKLSVQDLNILYPDLYKQCHLLMFLTMIFHVHP</sequence>
<comment type="caution">
    <text evidence="1">The sequence shown here is derived from an EMBL/GenBank/DDBJ whole genome shotgun (WGS) entry which is preliminary data.</text>
</comment>
<dbReference type="EMBL" id="VIEB01000009">
    <property type="protein sequence ID" value="TQE13689.1"/>
    <property type="molecule type" value="Genomic_DNA"/>
</dbReference>